<dbReference type="EMBL" id="CADIKZ010000010">
    <property type="protein sequence ID" value="CAB3891729.1"/>
    <property type="molecule type" value="Genomic_DNA"/>
</dbReference>
<accession>A0A6S7E172</accession>
<sequence length="146" mass="16163">MPLALTPHWRITPQAQLLYSKIRFDPFTDPYGARVASTQGKDTRLRLGLDLAYRPDGSDTHSPQRGLAYHGGLNLYRTLRGSKTVGITNEQFSSAVERTLAGLDIGAHYTRDDRISAYAEISAQTGLDRPGANYALSGRLGLRMLW</sequence>
<evidence type="ECO:0000313" key="2">
    <source>
        <dbReference type="EMBL" id="CAB3891729.1"/>
    </source>
</evidence>
<organism evidence="2 3">
    <name type="scientific">Achromobacter pulmonis</name>
    <dbReference type="NCBI Taxonomy" id="1389932"/>
    <lineage>
        <taxon>Bacteria</taxon>
        <taxon>Pseudomonadati</taxon>
        <taxon>Pseudomonadota</taxon>
        <taxon>Betaproteobacteria</taxon>
        <taxon>Burkholderiales</taxon>
        <taxon>Alcaligenaceae</taxon>
        <taxon>Achromobacter</taxon>
    </lineage>
</organism>
<proteinExistence type="predicted"/>
<dbReference type="Proteomes" id="UP000494203">
    <property type="component" value="Unassembled WGS sequence"/>
</dbReference>
<dbReference type="SUPFAM" id="SSF103515">
    <property type="entry name" value="Autotransporter"/>
    <property type="match status" value="1"/>
</dbReference>
<gene>
    <name evidence="2" type="primary">bmaC</name>
    <name evidence="2" type="ORF">LMG26788_03812</name>
</gene>
<dbReference type="Pfam" id="PF03797">
    <property type="entry name" value="Autotransporter"/>
    <property type="match status" value="1"/>
</dbReference>
<dbReference type="Gene3D" id="2.40.128.130">
    <property type="entry name" value="Autotransporter beta-domain"/>
    <property type="match status" value="1"/>
</dbReference>
<dbReference type="GO" id="GO:0019867">
    <property type="term" value="C:outer membrane"/>
    <property type="evidence" value="ECO:0007669"/>
    <property type="project" value="InterPro"/>
</dbReference>
<reference evidence="2 3" key="1">
    <citation type="submission" date="2020-04" db="EMBL/GenBank/DDBJ databases">
        <authorList>
            <person name="De Canck E."/>
        </authorList>
    </citation>
    <scope>NUCLEOTIDE SEQUENCE [LARGE SCALE GENOMIC DNA]</scope>
    <source>
        <strain evidence="2 3">LMG 26788</strain>
    </source>
</reference>
<protein>
    <submittedName>
        <fullName evidence="2">Adhesin BmaC autotransporter</fullName>
    </submittedName>
</protein>
<dbReference type="InterPro" id="IPR006315">
    <property type="entry name" value="OM_autotransptr_brl_dom"/>
</dbReference>
<name>A0A6S7E172_9BURK</name>
<evidence type="ECO:0000259" key="1">
    <source>
        <dbReference type="PROSITE" id="PS51208"/>
    </source>
</evidence>
<feature type="domain" description="Autotransporter" evidence="1">
    <location>
        <begin position="1"/>
        <end position="146"/>
    </location>
</feature>
<dbReference type="PROSITE" id="PS51208">
    <property type="entry name" value="AUTOTRANSPORTER"/>
    <property type="match status" value="1"/>
</dbReference>
<evidence type="ECO:0000313" key="3">
    <source>
        <dbReference type="Proteomes" id="UP000494203"/>
    </source>
</evidence>
<dbReference type="InterPro" id="IPR036709">
    <property type="entry name" value="Autotransporte_beta_dom_sf"/>
</dbReference>
<dbReference type="NCBIfam" id="TIGR01414">
    <property type="entry name" value="autotrans_barl"/>
    <property type="match status" value="1"/>
</dbReference>
<keyword evidence="3" id="KW-1185">Reference proteome</keyword>
<dbReference type="AlphaFoldDB" id="A0A6S7E172"/>
<dbReference type="InterPro" id="IPR005546">
    <property type="entry name" value="Autotransporte_beta"/>
</dbReference>